<proteinExistence type="predicted"/>
<sequence>MEFGELKSTFDNLKLIAENQEHRVRYYETRAQNIALACLIWDRFFVLRISQTSSSLSLNCSNWWMVLAFTLSSTSLYFLFFLEAVIMLYRAQNQLDMISKKQIQISQQILNSPTPDDDEAGDSILIDGLELSFQVQLLEYHPFRIVQRKVYIASTLCVLLAVAAFELYASG</sequence>
<keyword evidence="1" id="KW-1133">Transmembrane helix</keyword>
<keyword evidence="1" id="KW-0472">Membrane</keyword>
<dbReference type="Proteomes" id="UP001642487">
    <property type="component" value="Chromosome 10"/>
</dbReference>
<name>A0ABP0XTB8_9ROSI</name>
<accession>A0ABP0XTB8</accession>
<protein>
    <submittedName>
        <fullName evidence="2">Uncharacterized protein</fullName>
    </submittedName>
</protein>
<dbReference type="EMBL" id="OZ021744">
    <property type="protein sequence ID" value="CAK9310765.1"/>
    <property type="molecule type" value="Genomic_DNA"/>
</dbReference>
<reference evidence="2 3" key="1">
    <citation type="submission" date="2024-03" db="EMBL/GenBank/DDBJ databases">
        <authorList>
            <person name="Gkanogiannis A."/>
            <person name="Becerra Lopez-Lavalle L."/>
        </authorList>
    </citation>
    <scope>NUCLEOTIDE SEQUENCE [LARGE SCALE GENOMIC DNA]</scope>
</reference>
<keyword evidence="1" id="KW-0812">Transmembrane</keyword>
<organism evidence="2 3">
    <name type="scientific">Citrullus colocynthis</name>
    <name type="common">colocynth</name>
    <dbReference type="NCBI Taxonomy" id="252529"/>
    <lineage>
        <taxon>Eukaryota</taxon>
        <taxon>Viridiplantae</taxon>
        <taxon>Streptophyta</taxon>
        <taxon>Embryophyta</taxon>
        <taxon>Tracheophyta</taxon>
        <taxon>Spermatophyta</taxon>
        <taxon>Magnoliopsida</taxon>
        <taxon>eudicotyledons</taxon>
        <taxon>Gunneridae</taxon>
        <taxon>Pentapetalae</taxon>
        <taxon>rosids</taxon>
        <taxon>fabids</taxon>
        <taxon>Cucurbitales</taxon>
        <taxon>Cucurbitaceae</taxon>
        <taxon>Benincaseae</taxon>
        <taxon>Citrullus</taxon>
    </lineage>
</organism>
<evidence type="ECO:0000256" key="1">
    <source>
        <dbReference type="SAM" id="Phobius"/>
    </source>
</evidence>
<evidence type="ECO:0000313" key="3">
    <source>
        <dbReference type="Proteomes" id="UP001642487"/>
    </source>
</evidence>
<evidence type="ECO:0000313" key="2">
    <source>
        <dbReference type="EMBL" id="CAK9310765.1"/>
    </source>
</evidence>
<feature type="transmembrane region" description="Helical" evidence="1">
    <location>
        <begin position="63"/>
        <end position="89"/>
    </location>
</feature>
<feature type="transmembrane region" description="Helical" evidence="1">
    <location>
        <begin position="150"/>
        <end position="169"/>
    </location>
</feature>
<gene>
    <name evidence="2" type="ORF">CITCOLO1_LOCUS2401</name>
</gene>
<keyword evidence="3" id="KW-1185">Reference proteome</keyword>